<dbReference type="EMBL" id="CM023470">
    <property type="protein sequence ID" value="KAH7977301.1"/>
    <property type="molecule type" value="Genomic_DNA"/>
</dbReference>
<evidence type="ECO:0000313" key="1">
    <source>
        <dbReference type="EMBL" id="KAH7977301.1"/>
    </source>
</evidence>
<reference evidence="1" key="1">
    <citation type="submission" date="2020-05" db="EMBL/GenBank/DDBJ databases">
        <title>Large-scale comparative analyses of tick genomes elucidate their genetic diversity and vector capacities.</title>
        <authorList>
            <person name="Jia N."/>
            <person name="Wang J."/>
            <person name="Shi W."/>
            <person name="Du L."/>
            <person name="Sun Y."/>
            <person name="Zhan W."/>
            <person name="Jiang J."/>
            <person name="Wang Q."/>
            <person name="Zhang B."/>
            <person name="Ji P."/>
            <person name="Sakyi L.B."/>
            <person name="Cui X."/>
            <person name="Yuan T."/>
            <person name="Jiang B."/>
            <person name="Yang W."/>
            <person name="Lam T.T.-Y."/>
            <person name="Chang Q."/>
            <person name="Ding S."/>
            <person name="Wang X."/>
            <person name="Zhu J."/>
            <person name="Ruan X."/>
            <person name="Zhao L."/>
            <person name="Wei J."/>
            <person name="Que T."/>
            <person name="Du C."/>
            <person name="Cheng J."/>
            <person name="Dai P."/>
            <person name="Han X."/>
            <person name="Huang E."/>
            <person name="Gao Y."/>
            <person name="Liu J."/>
            <person name="Shao H."/>
            <person name="Ye R."/>
            <person name="Li L."/>
            <person name="Wei W."/>
            <person name="Wang X."/>
            <person name="Wang C."/>
            <person name="Yang T."/>
            <person name="Huo Q."/>
            <person name="Li W."/>
            <person name="Guo W."/>
            <person name="Chen H."/>
            <person name="Zhou L."/>
            <person name="Ni X."/>
            <person name="Tian J."/>
            <person name="Zhou Y."/>
            <person name="Sheng Y."/>
            <person name="Liu T."/>
            <person name="Pan Y."/>
            <person name="Xia L."/>
            <person name="Li J."/>
            <person name="Zhao F."/>
            <person name="Cao W."/>
        </authorList>
    </citation>
    <scope>NUCLEOTIDE SEQUENCE</scope>
    <source>
        <strain evidence="1">Dsil-2018</strain>
    </source>
</reference>
<evidence type="ECO:0000313" key="2">
    <source>
        <dbReference type="Proteomes" id="UP000821865"/>
    </source>
</evidence>
<proteinExistence type="predicted"/>
<keyword evidence="2" id="KW-1185">Reference proteome</keyword>
<gene>
    <name evidence="1" type="ORF">HPB49_000393</name>
</gene>
<protein>
    <submittedName>
        <fullName evidence="1">Uncharacterized protein</fullName>
    </submittedName>
</protein>
<sequence>MPGPLSAAATARAPAFAAVDGAAPATRGPLASCLWEQAAGGAFMPANELATCRASAKGYRVVVVMYAAGADGEQTVNFIYTNYKNCIVVDFPFNMRQSCGLWVTKDALISLPQECFDQFEDNCDTAVAVFDEETCNGVLENI</sequence>
<dbReference type="Proteomes" id="UP000821865">
    <property type="component" value="Chromosome 1"/>
</dbReference>
<name>A0ACB8DSJ2_DERSI</name>
<comment type="caution">
    <text evidence="1">The sequence shown here is derived from an EMBL/GenBank/DDBJ whole genome shotgun (WGS) entry which is preliminary data.</text>
</comment>
<accession>A0ACB8DSJ2</accession>
<organism evidence="1 2">
    <name type="scientific">Dermacentor silvarum</name>
    <name type="common">Tick</name>
    <dbReference type="NCBI Taxonomy" id="543639"/>
    <lineage>
        <taxon>Eukaryota</taxon>
        <taxon>Metazoa</taxon>
        <taxon>Ecdysozoa</taxon>
        <taxon>Arthropoda</taxon>
        <taxon>Chelicerata</taxon>
        <taxon>Arachnida</taxon>
        <taxon>Acari</taxon>
        <taxon>Parasitiformes</taxon>
        <taxon>Ixodida</taxon>
        <taxon>Ixodoidea</taxon>
        <taxon>Ixodidae</taxon>
        <taxon>Rhipicephalinae</taxon>
        <taxon>Dermacentor</taxon>
    </lineage>
</organism>